<gene>
    <name evidence="3" type="ORF">BT62DRAFT_913352</name>
</gene>
<keyword evidence="1" id="KW-1133">Transmembrane helix</keyword>
<dbReference type="GO" id="GO:0016616">
    <property type="term" value="F:oxidoreductase activity, acting on the CH-OH group of donors, NAD or NADP as acceptor"/>
    <property type="evidence" value="ECO:0007669"/>
    <property type="project" value="InterPro"/>
</dbReference>
<evidence type="ECO:0000256" key="1">
    <source>
        <dbReference type="SAM" id="Phobius"/>
    </source>
</evidence>
<dbReference type="Gene3D" id="3.40.50.720">
    <property type="entry name" value="NAD(P)-binding Rossmann-like Domain"/>
    <property type="match status" value="1"/>
</dbReference>
<dbReference type="Proteomes" id="UP000812287">
    <property type="component" value="Unassembled WGS sequence"/>
</dbReference>
<evidence type="ECO:0000259" key="2">
    <source>
        <dbReference type="Pfam" id="PF01073"/>
    </source>
</evidence>
<dbReference type="GO" id="GO:0006694">
    <property type="term" value="P:steroid biosynthetic process"/>
    <property type="evidence" value="ECO:0007669"/>
    <property type="project" value="InterPro"/>
</dbReference>
<dbReference type="GeneID" id="66106181"/>
<protein>
    <recommendedName>
        <fullName evidence="2">3-beta hydroxysteroid dehydrogenase/isomerase domain-containing protein</fullName>
    </recommendedName>
</protein>
<feature type="transmembrane region" description="Helical" evidence="1">
    <location>
        <begin position="6"/>
        <end position="23"/>
    </location>
</feature>
<keyword evidence="1" id="KW-0812">Transmembrane</keyword>
<evidence type="ECO:0000313" key="3">
    <source>
        <dbReference type="EMBL" id="KAG7439498.1"/>
    </source>
</evidence>
<accession>A0A9P7VEL1</accession>
<dbReference type="Pfam" id="PF01073">
    <property type="entry name" value="3Beta_HSD"/>
    <property type="match status" value="1"/>
</dbReference>
<dbReference type="InterPro" id="IPR036291">
    <property type="entry name" value="NAD(P)-bd_dom_sf"/>
</dbReference>
<reference evidence="3" key="1">
    <citation type="submission" date="2020-11" db="EMBL/GenBank/DDBJ databases">
        <title>Adaptations for nitrogen fixation in a non-lichenized fungal sporocarp promotes dispersal by wood-feeding termites.</title>
        <authorList>
            <consortium name="DOE Joint Genome Institute"/>
            <person name="Koch R.A."/>
            <person name="Yoon G."/>
            <person name="Arayal U."/>
            <person name="Lail K."/>
            <person name="Amirebrahimi M."/>
            <person name="Labutti K."/>
            <person name="Lipzen A."/>
            <person name="Riley R."/>
            <person name="Barry K."/>
            <person name="Henrissat B."/>
            <person name="Grigoriev I.V."/>
            <person name="Herr J.R."/>
            <person name="Aime M.C."/>
        </authorList>
    </citation>
    <scope>NUCLEOTIDE SEQUENCE</scope>
    <source>
        <strain evidence="3">MCA 3950</strain>
    </source>
</reference>
<dbReference type="InterPro" id="IPR002225">
    <property type="entry name" value="3Beta_OHSteriod_DH/Estase"/>
</dbReference>
<evidence type="ECO:0000313" key="4">
    <source>
        <dbReference type="Proteomes" id="UP000812287"/>
    </source>
</evidence>
<keyword evidence="4" id="KW-1185">Reference proteome</keyword>
<dbReference type="OrthoDB" id="10058185at2759"/>
<feature type="domain" description="3-beta hydroxysteroid dehydrogenase/isomerase" evidence="2">
    <location>
        <begin position="7"/>
        <end position="68"/>
    </location>
</feature>
<proteinExistence type="predicted"/>
<dbReference type="RefSeq" id="XP_043032998.1">
    <property type="nucleotide sequence ID" value="XM_043183884.1"/>
</dbReference>
<dbReference type="AlphaFoldDB" id="A0A9P7VEL1"/>
<keyword evidence="1" id="KW-0472">Membrane</keyword>
<dbReference type="SUPFAM" id="SSF51735">
    <property type="entry name" value="NAD(P)-binding Rossmann-fold domains"/>
    <property type="match status" value="1"/>
</dbReference>
<comment type="caution">
    <text evidence="3">The sequence shown here is derived from an EMBL/GenBank/DDBJ whole genome shotgun (WGS) entry which is preliminary data.</text>
</comment>
<sequence>MTATVYLVIGGVGFLGSHIIAALKEQDNAKIAIFDFYQPFPSEMVEEVEYFTGDITDEIYLTEVLNKICIFSV</sequence>
<name>A0A9P7VEL1_9AGAR</name>
<organism evidence="3 4">
    <name type="scientific">Guyanagaster necrorhizus</name>
    <dbReference type="NCBI Taxonomy" id="856835"/>
    <lineage>
        <taxon>Eukaryota</taxon>
        <taxon>Fungi</taxon>
        <taxon>Dikarya</taxon>
        <taxon>Basidiomycota</taxon>
        <taxon>Agaricomycotina</taxon>
        <taxon>Agaricomycetes</taxon>
        <taxon>Agaricomycetidae</taxon>
        <taxon>Agaricales</taxon>
        <taxon>Marasmiineae</taxon>
        <taxon>Physalacriaceae</taxon>
        <taxon>Guyanagaster</taxon>
    </lineage>
</organism>
<dbReference type="EMBL" id="MU250592">
    <property type="protein sequence ID" value="KAG7439498.1"/>
    <property type="molecule type" value="Genomic_DNA"/>
</dbReference>